<dbReference type="EMBL" id="CAADFM010000361">
    <property type="protein sequence ID" value="VFK22875.1"/>
    <property type="molecule type" value="Genomic_DNA"/>
</dbReference>
<accession>A0A450Y2A4</accession>
<dbReference type="EMBL" id="CAADFP010000406">
    <property type="protein sequence ID" value="VFK35670.1"/>
    <property type="molecule type" value="Genomic_DNA"/>
</dbReference>
<gene>
    <name evidence="1" type="ORF">BECKLPF1236A_GA0070988_103612</name>
    <name evidence="2" type="ORF">BECKLPF1236C_GA0070990_104063</name>
</gene>
<protein>
    <submittedName>
        <fullName evidence="2">Uncharacterized protein</fullName>
    </submittedName>
</protein>
<evidence type="ECO:0000313" key="1">
    <source>
        <dbReference type="EMBL" id="VFK22875.1"/>
    </source>
</evidence>
<dbReference type="AlphaFoldDB" id="A0A450Y2A4"/>
<evidence type="ECO:0000313" key="2">
    <source>
        <dbReference type="EMBL" id="VFK35670.1"/>
    </source>
</evidence>
<organism evidence="2">
    <name type="scientific">Candidatus Kentrum sp. LPFa</name>
    <dbReference type="NCBI Taxonomy" id="2126335"/>
    <lineage>
        <taxon>Bacteria</taxon>
        <taxon>Pseudomonadati</taxon>
        <taxon>Pseudomonadota</taxon>
        <taxon>Gammaproteobacteria</taxon>
        <taxon>Candidatus Kentrum</taxon>
    </lineage>
</organism>
<reference evidence="2" key="1">
    <citation type="submission" date="2019-02" db="EMBL/GenBank/DDBJ databases">
        <authorList>
            <person name="Gruber-Vodicka R. H."/>
            <person name="Seah K. B. B."/>
        </authorList>
    </citation>
    <scope>NUCLEOTIDE SEQUENCE</scope>
    <source>
        <strain evidence="1">BECK_S312</strain>
        <strain evidence="2">BECK_S426</strain>
    </source>
</reference>
<sequence length="130" mass="14936">MLLHQIRMLSILKKATRQNLACIHLTLDFRLLKKSWVIFGAGINRQAIGFSARAQAPRGRVIPGSFSFQRDDSLAAWGLADEYITEFEGHFQQPDLALQVQEPICKDRIHERYRQAYQPTSSIQEHTPCK</sequence>
<name>A0A450Y2A4_9GAMM</name>
<proteinExistence type="predicted"/>